<reference evidence="2 4" key="1">
    <citation type="submission" date="2018-01" db="EMBL/GenBank/DDBJ databases">
        <title>Draft genome sequence of the feruloyl esterase-producing strain Lactobacillus fermentum CRL 1446, isolated from artisanal goat milk cheese.</title>
        <authorList>
            <person name="Abeijon Mukdsi M.C."/>
            <person name="Saavedra L."/>
            <person name="Gauffin Cano M.P."/>
            <person name="Hebert E.M."/>
            <person name="Medina R.B."/>
        </authorList>
    </citation>
    <scope>NUCLEOTIDE SEQUENCE [LARGE SCALE GENOMIC DNA]</scope>
    <source>
        <strain evidence="2 4">CRL 1446</strain>
    </source>
</reference>
<organism evidence="2 4">
    <name type="scientific">Limosilactobacillus fermentum</name>
    <name type="common">Lactobacillus fermentum</name>
    <dbReference type="NCBI Taxonomy" id="1613"/>
    <lineage>
        <taxon>Bacteria</taxon>
        <taxon>Bacillati</taxon>
        <taxon>Bacillota</taxon>
        <taxon>Bacilli</taxon>
        <taxon>Lactobacillales</taxon>
        <taxon>Lactobacillaceae</taxon>
        <taxon>Limosilactobacillus</taxon>
    </lineage>
</organism>
<dbReference type="Proteomes" id="UP000503169">
    <property type="component" value="Chromosome"/>
</dbReference>
<proteinExistence type="predicted"/>
<dbReference type="CDD" id="cd06583">
    <property type="entry name" value="PGRP"/>
    <property type="match status" value="1"/>
</dbReference>
<evidence type="ECO:0000313" key="5">
    <source>
        <dbReference type="Proteomes" id="UP000503169"/>
    </source>
</evidence>
<dbReference type="Pfam" id="PF01510">
    <property type="entry name" value="Amidase_2"/>
    <property type="match status" value="1"/>
</dbReference>
<dbReference type="AlphaFoldDB" id="A0A2K2TJV4"/>
<dbReference type="RefSeq" id="WP_048340343.1">
    <property type="nucleotide sequence ID" value="NZ_CP050919.1"/>
</dbReference>
<dbReference type="InterPro" id="IPR002502">
    <property type="entry name" value="Amidase_domain"/>
</dbReference>
<evidence type="ECO:0000313" key="2">
    <source>
        <dbReference type="EMBL" id="PNV58383.1"/>
    </source>
</evidence>
<dbReference type="SUPFAM" id="SSF55846">
    <property type="entry name" value="N-acetylmuramoyl-L-alanine amidase-like"/>
    <property type="match status" value="1"/>
</dbReference>
<sequence>MIVVHETADDATIWEEINYEKNTYEDAFVHAFVDGNNIIVISNTDHEAWGAGYPANGRAVQFEQIEVTGASNFTKEISNAAYFTAYMMKKYGLIPSLAQSNGTGTLWSHHNVSQYLGGTDHTDPDGYWYNRASTYFGTTYTMSNFCQLVSLYYNTL</sequence>
<protein>
    <submittedName>
        <fullName evidence="3">Bifunctional autolysin</fullName>
    </submittedName>
    <submittedName>
        <fullName evidence="2">N-acetylmuramoyl-L-alanine amidase</fullName>
    </submittedName>
</protein>
<dbReference type="Gene3D" id="3.40.80.10">
    <property type="entry name" value="Peptidoglycan recognition protein-like"/>
    <property type="match status" value="1"/>
</dbReference>
<evidence type="ECO:0000313" key="4">
    <source>
        <dbReference type="Proteomes" id="UP000236514"/>
    </source>
</evidence>
<evidence type="ECO:0000313" key="3">
    <source>
        <dbReference type="EMBL" id="QIX59152.1"/>
    </source>
</evidence>
<accession>A0A2K2TJV4</accession>
<feature type="domain" description="N-acetylmuramoyl-L-alanine amidase" evidence="1">
    <location>
        <begin position="1"/>
        <end position="125"/>
    </location>
</feature>
<name>A0A2K2TJV4_LIMFE</name>
<dbReference type="EMBL" id="CP050919">
    <property type="protein sequence ID" value="QIX59152.1"/>
    <property type="molecule type" value="Genomic_DNA"/>
</dbReference>
<dbReference type="GO" id="GO:0008745">
    <property type="term" value="F:N-acetylmuramoyl-L-alanine amidase activity"/>
    <property type="evidence" value="ECO:0007669"/>
    <property type="project" value="InterPro"/>
</dbReference>
<reference evidence="3 5" key="2">
    <citation type="submission" date="2020-04" db="EMBL/GenBank/DDBJ databases">
        <title>Novel strain L. Fermentum HFD1 producer antibacterial peptides.</title>
        <authorList>
            <person name="Ozhegov G.D."/>
            <person name="Pavlova A.S."/>
            <person name="Zhuravleva D.E."/>
            <person name="Gogoleva N.V."/>
            <person name="Shagimardanova E.I."/>
            <person name="Markelova M.I."/>
            <person name="Yarullina D.R."/>
            <person name="Kayumov A.R."/>
        </authorList>
    </citation>
    <scope>NUCLEOTIDE SEQUENCE [LARGE SCALE GENOMIC DNA]</scope>
    <source>
        <strain evidence="3 5">HFD1</strain>
    </source>
</reference>
<dbReference type="GO" id="GO:0009253">
    <property type="term" value="P:peptidoglycan catabolic process"/>
    <property type="evidence" value="ECO:0007669"/>
    <property type="project" value="InterPro"/>
</dbReference>
<evidence type="ECO:0000259" key="1">
    <source>
        <dbReference type="SMART" id="SM00644"/>
    </source>
</evidence>
<dbReference type="SMART" id="SM00644">
    <property type="entry name" value="Ami_2"/>
    <property type="match status" value="1"/>
</dbReference>
<dbReference type="Proteomes" id="UP000236514">
    <property type="component" value="Unassembled WGS sequence"/>
</dbReference>
<dbReference type="InterPro" id="IPR036505">
    <property type="entry name" value="Amidase/PGRP_sf"/>
</dbReference>
<dbReference type="EMBL" id="POTQ01000004">
    <property type="protein sequence ID" value="PNV58383.1"/>
    <property type="molecule type" value="Genomic_DNA"/>
</dbReference>
<gene>
    <name evidence="3" type="primary">atl</name>
    <name evidence="2" type="ORF">C1Y38_03215</name>
    <name evidence="3" type="ORF">HCY95_01605</name>
</gene>